<gene>
    <name evidence="1" type="ordered locus">RPC_3461</name>
</gene>
<accession>Q211D5</accession>
<sequence>MLANQHDGLETPARILQSVGFPFLRDPCGCLEGMVSTRFGFSECAHRRASYGQHVRRAVLNESERACQGVFGSRHLLCKSKAGAKGSQGGQGSRQGYTDTDILSGNRSGHIVTQAMAVSINKAF</sequence>
<proteinExistence type="predicted"/>
<dbReference type="EMBL" id="CP000301">
    <property type="protein sequence ID" value="ABD89001.1"/>
    <property type="molecule type" value="Genomic_DNA"/>
</dbReference>
<protein>
    <submittedName>
        <fullName evidence="1">Uncharacterized protein</fullName>
    </submittedName>
</protein>
<dbReference type="KEGG" id="rpc:RPC_3461"/>
<reference evidence="1" key="1">
    <citation type="submission" date="2006-03" db="EMBL/GenBank/DDBJ databases">
        <title>Complete sequence of Rhodopseudomonas palustris BisB18.</title>
        <authorList>
            <consortium name="US DOE Joint Genome Institute"/>
            <person name="Copeland A."/>
            <person name="Lucas S."/>
            <person name="Lapidus A."/>
            <person name="Barry K."/>
            <person name="Detter J.C."/>
            <person name="Glavina del Rio T."/>
            <person name="Hammon N."/>
            <person name="Israni S."/>
            <person name="Dalin E."/>
            <person name="Tice H."/>
            <person name="Pitluck S."/>
            <person name="Chain P."/>
            <person name="Malfatti S."/>
            <person name="Shin M."/>
            <person name="Vergez L."/>
            <person name="Schmutz J."/>
            <person name="Larimer F."/>
            <person name="Land M."/>
            <person name="Hauser L."/>
            <person name="Pelletier D.A."/>
            <person name="Kyrpides N."/>
            <person name="Anderson I."/>
            <person name="Oda Y."/>
            <person name="Harwood C.S."/>
            <person name="Richardson P."/>
        </authorList>
    </citation>
    <scope>NUCLEOTIDE SEQUENCE [LARGE SCALE GENOMIC DNA]</scope>
    <source>
        <strain evidence="1">BisB18</strain>
    </source>
</reference>
<dbReference type="HOGENOM" id="CLU_2002128_0_0_5"/>
<evidence type="ECO:0000313" key="1">
    <source>
        <dbReference type="EMBL" id="ABD89001.1"/>
    </source>
</evidence>
<dbReference type="AlphaFoldDB" id="Q211D5"/>
<name>Q211D5_RHOPB</name>
<organism evidence="1">
    <name type="scientific">Rhodopseudomonas palustris (strain BisB18)</name>
    <dbReference type="NCBI Taxonomy" id="316056"/>
    <lineage>
        <taxon>Bacteria</taxon>
        <taxon>Pseudomonadati</taxon>
        <taxon>Pseudomonadota</taxon>
        <taxon>Alphaproteobacteria</taxon>
        <taxon>Hyphomicrobiales</taxon>
        <taxon>Nitrobacteraceae</taxon>
        <taxon>Rhodopseudomonas</taxon>
    </lineage>
</organism>